<dbReference type="EMBL" id="CM003374">
    <property type="protein sequence ID" value="KOM40752.1"/>
    <property type="molecule type" value="Genomic_DNA"/>
</dbReference>
<accession>A0A0L9UDX9</accession>
<evidence type="ECO:0000313" key="2">
    <source>
        <dbReference type="Proteomes" id="UP000053144"/>
    </source>
</evidence>
<organism evidence="1 2">
    <name type="scientific">Phaseolus angularis</name>
    <name type="common">Azuki bean</name>
    <name type="synonym">Vigna angularis</name>
    <dbReference type="NCBI Taxonomy" id="3914"/>
    <lineage>
        <taxon>Eukaryota</taxon>
        <taxon>Viridiplantae</taxon>
        <taxon>Streptophyta</taxon>
        <taxon>Embryophyta</taxon>
        <taxon>Tracheophyta</taxon>
        <taxon>Spermatophyta</taxon>
        <taxon>Magnoliopsida</taxon>
        <taxon>eudicotyledons</taxon>
        <taxon>Gunneridae</taxon>
        <taxon>Pentapetalae</taxon>
        <taxon>rosids</taxon>
        <taxon>fabids</taxon>
        <taxon>Fabales</taxon>
        <taxon>Fabaceae</taxon>
        <taxon>Papilionoideae</taxon>
        <taxon>50 kb inversion clade</taxon>
        <taxon>NPAAA clade</taxon>
        <taxon>indigoferoid/millettioid clade</taxon>
        <taxon>Phaseoleae</taxon>
        <taxon>Vigna</taxon>
    </lineage>
</organism>
<dbReference type="AlphaFoldDB" id="A0A0L9UDX9"/>
<dbReference type="Proteomes" id="UP000053144">
    <property type="component" value="Chromosome 4"/>
</dbReference>
<dbReference type="Gene3D" id="3.40.50.1470">
    <property type="entry name" value="Peptidyl-tRNA hydrolase"/>
    <property type="match status" value="1"/>
</dbReference>
<dbReference type="InterPro" id="IPR036416">
    <property type="entry name" value="Pept_tRNA_hydro_sf"/>
</dbReference>
<dbReference type="Gramene" id="KOM40752">
    <property type="protein sequence ID" value="KOM40752"/>
    <property type="gene ID" value="LR48_Vigan04g095000"/>
</dbReference>
<proteinExistence type="predicted"/>
<reference evidence="2" key="1">
    <citation type="journal article" date="2015" name="Proc. Natl. Acad. Sci. U.S.A.">
        <title>Genome sequencing of adzuki bean (Vigna angularis) provides insight into high starch and low fat accumulation and domestication.</title>
        <authorList>
            <person name="Yang K."/>
            <person name="Tian Z."/>
            <person name="Chen C."/>
            <person name="Luo L."/>
            <person name="Zhao B."/>
            <person name="Wang Z."/>
            <person name="Yu L."/>
            <person name="Li Y."/>
            <person name="Sun Y."/>
            <person name="Li W."/>
            <person name="Chen Y."/>
            <person name="Li Y."/>
            <person name="Zhang Y."/>
            <person name="Ai D."/>
            <person name="Zhao J."/>
            <person name="Shang C."/>
            <person name="Ma Y."/>
            <person name="Wu B."/>
            <person name="Wang M."/>
            <person name="Gao L."/>
            <person name="Sun D."/>
            <person name="Zhang P."/>
            <person name="Guo F."/>
            <person name="Wang W."/>
            <person name="Li Y."/>
            <person name="Wang J."/>
            <person name="Varshney R.K."/>
            <person name="Wang J."/>
            <person name="Ling H.Q."/>
            <person name="Wan P."/>
        </authorList>
    </citation>
    <scope>NUCLEOTIDE SEQUENCE</scope>
    <source>
        <strain evidence="2">cv. Jingnong 6</strain>
    </source>
</reference>
<dbReference type="GO" id="GO:0004045">
    <property type="term" value="F:peptidyl-tRNA hydrolase activity"/>
    <property type="evidence" value="ECO:0007669"/>
    <property type="project" value="InterPro"/>
</dbReference>
<name>A0A0L9UDX9_PHAAN</name>
<sequence length="76" mass="8561">MNTAHSKAIFGEGFVGEVHVFLANPHTYMNLSGESGLKSELEKASPTFGRGATYLKELRIKALPRHIFQAKHRLHW</sequence>
<gene>
    <name evidence="1" type="ORF">LR48_Vigan04g095000</name>
</gene>
<evidence type="ECO:0000313" key="1">
    <source>
        <dbReference type="EMBL" id="KOM40752.1"/>
    </source>
</evidence>
<protein>
    <submittedName>
        <fullName evidence="1">Uncharacterized protein</fullName>
    </submittedName>
</protein>
<dbReference type="OrthoDB" id="1711136at2759"/>